<dbReference type="Proteomes" id="UP000068905">
    <property type="component" value="Chromosome"/>
</dbReference>
<keyword evidence="2" id="KW-0547">Nucleotide-binding</keyword>
<dbReference type="SUPFAM" id="SSF52540">
    <property type="entry name" value="P-loop containing nucleoside triphosphate hydrolases"/>
    <property type="match status" value="1"/>
</dbReference>
<protein>
    <submittedName>
        <fullName evidence="5">Peptide ABC transporter ATP-binding protein</fullName>
    </submittedName>
</protein>
<dbReference type="GO" id="GO:0055085">
    <property type="term" value="P:transmembrane transport"/>
    <property type="evidence" value="ECO:0007669"/>
    <property type="project" value="UniProtKB-ARBA"/>
</dbReference>
<dbReference type="STRING" id="1125411.W908_08550"/>
<dbReference type="PATRIC" id="fig|1125411.7.peg.1680"/>
<dbReference type="SMART" id="SM00382">
    <property type="entry name" value="AAA"/>
    <property type="match status" value="1"/>
</dbReference>
<dbReference type="KEGG" id="tsn:W908_08550"/>
<feature type="domain" description="ABC transporter" evidence="4">
    <location>
        <begin position="6"/>
        <end position="256"/>
    </location>
</feature>
<dbReference type="RefSeq" id="WP_053820729.1">
    <property type="nucleotide sequence ID" value="NZ_CP006911.1"/>
</dbReference>
<dbReference type="InterPro" id="IPR003593">
    <property type="entry name" value="AAA+_ATPase"/>
</dbReference>
<dbReference type="InterPro" id="IPR003439">
    <property type="entry name" value="ABC_transporter-like_ATP-bd"/>
</dbReference>
<gene>
    <name evidence="5" type="primary">dppF</name>
    <name evidence="5" type="ORF">W908_08550</name>
</gene>
<dbReference type="CDD" id="cd03257">
    <property type="entry name" value="ABC_NikE_OppD_transporters"/>
    <property type="match status" value="1"/>
</dbReference>
<evidence type="ECO:0000256" key="3">
    <source>
        <dbReference type="ARBA" id="ARBA00022840"/>
    </source>
</evidence>
<dbReference type="PANTHER" id="PTHR43776">
    <property type="entry name" value="TRANSPORT ATP-BINDING PROTEIN"/>
    <property type="match status" value="1"/>
</dbReference>
<dbReference type="OrthoDB" id="9784450at2"/>
<dbReference type="InterPro" id="IPR013563">
    <property type="entry name" value="Oligopep_ABC_C"/>
</dbReference>
<dbReference type="PANTHER" id="PTHR43776:SF6">
    <property type="entry name" value="DIPEPTIDE TRANSPORT ATP-BINDING PROTEIN DPPF"/>
    <property type="match status" value="1"/>
</dbReference>
<evidence type="ECO:0000313" key="5">
    <source>
        <dbReference type="EMBL" id="ALE02546.1"/>
    </source>
</evidence>
<dbReference type="InterPro" id="IPR027417">
    <property type="entry name" value="P-loop_NTPase"/>
</dbReference>
<keyword evidence="6" id="KW-1185">Reference proteome</keyword>
<reference evidence="5 6" key="1">
    <citation type="journal article" date="2015" name="Genome Announc.">
        <title>Genome Sequence of 'Candidatus Thioglobus singularis' Strain PS1, a Mixotroph from the SUP05 Clade of Marine Gammaproteobacteria.</title>
        <authorList>
            <person name="Marshall K.T."/>
            <person name="Morris R.M."/>
        </authorList>
    </citation>
    <scope>NUCLEOTIDE SEQUENCE [LARGE SCALE GENOMIC DNA]</scope>
    <source>
        <strain evidence="5 6">PS1</strain>
    </source>
</reference>
<dbReference type="NCBIfam" id="NF008453">
    <property type="entry name" value="PRK11308.1"/>
    <property type="match status" value="1"/>
</dbReference>
<dbReference type="GO" id="GO:0016887">
    <property type="term" value="F:ATP hydrolysis activity"/>
    <property type="evidence" value="ECO:0007669"/>
    <property type="project" value="InterPro"/>
</dbReference>
<sequence length="325" mass="35966">MSEPIIKARNLHKYYEIKDGLLHAPQDLKALSGVSFDLFEGQTLAVVGESGCGKSTLARLLTSIESPTSGYLSVDGIDMADSQDKLMSKKLRQTVQMVFQDPFGSLNPRQKVGDIIQEPLLINTELSATERREKALDIMRLVGLKEEHFHRYPHMFSGGQRQRIAIARALILKPKVVVLDEPVSALDVSIQAQVINLLIELQKELGLAYVFISHDLSVVRHIADDILVMYLGKPVEQGPSKVIFKTPKHPYTQALLSATPSTNVDKNKKRIKLTGELPSPIEPPSGCTFNPRCQHAQKSCKTSEPVMETYGKSQAACLALDEGRI</sequence>
<dbReference type="AlphaFoldDB" id="A0A0M4L5B2"/>
<dbReference type="Gene3D" id="3.40.50.300">
    <property type="entry name" value="P-loop containing nucleotide triphosphate hydrolases"/>
    <property type="match status" value="1"/>
</dbReference>
<name>A0A0M4L5B2_9GAMM</name>
<dbReference type="FunFam" id="3.40.50.300:FF:000016">
    <property type="entry name" value="Oligopeptide ABC transporter ATP-binding component"/>
    <property type="match status" value="1"/>
</dbReference>
<dbReference type="InterPro" id="IPR017871">
    <property type="entry name" value="ABC_transporter-like_CS"/>
</dbReference>
<dbReference type="InterPro" id="IPR050319">
    <property type="entry name" value="ABC_transp_ATP-bind"/>
</dbReference>
<accession>A0A0M4L5B2</accession>
<evidence type="ECO:0000256" key="1">
    <source>
        <dbReference type="ARBA" id="ARBA00022448"/>
    </source>
</evidence>
<keyword evidence="3 5" id="KW-0067">ATP-binding</keyword>
<keyword evidence="1" id="KW-0813">Transport</keyword>
<dbReference type="EMBL" id="CP006911">
    <property type="protein sequence ID" value="ALE02546.1"/>
    <property type="molecule type" value="Genomic_DNA"/>
</dbReference>
<proteinExistence type="predicted"/>
<organism evidence="5 6">
    <name type="scientific">Candidatus Pseudothioglobus singularis PS1</name>
    <dbReference type="NCBI Taxonomy" id="1125411"/>
    <lineage>
        <taxon>Bacteria</taxon>
        <taxon>Pseudomonadati</taxon>
        <taxon>Pseudomonadota</taxon>
        <taxon>Gammaproteobacteria</taxon>
        <taxon>Candidatus Pseudothioglobaceae</taxon>
        <taxon>Candidatus Pseudothioglobus</taxon>
    </lineage>
</organism>
<dbReference type="Pfam" id="PF00005">
    <property type="entry name" value="ABC_tran"/>
    <property type="match status" value="1"/>
</dbReference>
<dbReference type="PROSITE" id="PS50893">
    <property type="entry name" value="ABC_TRANSPORTER_2"/>
    <property type="match status" value="1"/>
</dbReference>
<evidence type="ECO:0000259" key="4">
    <source>
        <dbReference type="PROSITE" id="PS50893"/>
    </source>
</evidence>
<dbReference type="NCBIfam" id="TIGR01727">
    <property type="entry name" value="oligo_HPY"/>
    <property type="match status" value="1"/>
</dbReference>
<evidence type="ECO:0000256" key="2">
    <source>
        <dbReference type="ARBA" id="ARBA00022741"/>
    </source>
</evidence>
<dbReference type="GO" id="GO:0015833">
    <property type="term" value="P:peptide transport"/>
    <property type="evidence" value="ECO:0007669"/>
    <property type="project" value="InterPro"/>
</dbReference>
<evidence type="ECO:0000313" key="6">
    <source>
        <dbReference type="Proteomes" id="UP000068905"/>
    </source>
</evidence>
<dbReference type="GO" id="GO:0005524">
    <property type="term" value="F:ATP binding"/>
    <property type="evidence" value="ECO:0007669"/>
    <property type="project" value="UniProtKB-KW"/>
</dbReference>
<dbReference type="PROSITE" id="PS00211">
    <property type="entry name" value="ABC_TRANSPORTER_1"/>
    <property type="match status" value="1"/>
</dbReference>
<dbReference type="Pfam" id="PF08352">
    <property type="entry name" value="oligo_HPY"/>
    <property type="match status" value="1"/>
</dbReference>